<comment type="catalytic activity">
    <reaction evidence="8">
        <text>tRNA(Gly) + glycine + ATP = glycyl-tRNA(Gly) + AMP + diphosphate</text>
        <dbReference type="Rhea" id="RHEA:16013"/>
        <dbReference type="Rhea" id="RHEA-COMP:9664"/>
        <dbReference type="Rhea" id="RHEA-COMP:9683"/>
        <dbReference type="ChEBI" id="CHEBI:30616"/>
        <dbReference type="ChEBI" id="CHEBI:33019"/>
        <dbReference type="ChEBI" id="CHEBI:57305"/>
        <dbReference type="ChEBI" id="CHEBI:78442"/>
        <dbReference type="ChEBI" id="CHEBI:78522"/>
        <dbReference type="ChEBI" id="CHEBI:456215"/>
        <dbReference type="EC" id="6.1.1.14"/>
    </reaction>
</comment>
<evidence type="ECO:0000256" key="5">
    <source>
        <dbReference type="ARBA" id="ARBA00022840"/>
    </source>
</evidence>
<dbReference type="EC" id="6.1.1.14" evidence="2"/>
<evidence type="ECO:0000256" key="3">
    <source>
        <dbReference type="ARBA" id="ARBA00022598"/>
    </source>
</evidence>
<evidence type="ECO:0000256" key="8">
    <source>
        <dbReference type="ARBA" id="ARBA00047937"/>
    </source>
</evidence>
<feature type="region of interest" description="Disordered" evidence="9">
    <location>
        <begin position="58"/>
        <end position="97"/>
    </location>
</feature>
<dbReference type="GO" id="GO:0006426">
    <property type="term" value="P:glycyl-tRNA aminoacylation"/>
    <property type="evidence" value="ECO:0007669"/>
    <property type="project" value="InterPro"/>
</dbReference>
<evidence type="ECO:0000256" key="7">
    <source>
        <dbReference type="ARBA" id="ARBA00023146"/>
    </source>
</evidence>
<dbReference type="NCBIfam" id="TIGR00211">
    <property type="entry name" value="glyS"/>
    <property type="match status" value="1"/>
</dbReference>
<keyword evidence="7" id="KW-0030">Aminoacyl-tRNA synthetase</keyword>
<protein>
    <recommendedName>
        <fullName evidence="2">glycine--tRNA ligase</fullName>
        <ecNumber evidence="2">6.1.1.14</ecNumber>
    </recommendedName>
</protein>
<dbReference type="Pfam" id="PF02091">
    <property type="entry name" value="tRNA-synt_2e"/>
    <property type="match status" value="1"/>
</dbReference>
<dbReference type="NCBIfam" id="NF006827">
    <property type="entry name" value="PRK09348.1"/>
    <property type="match status" value="1"/>
</dbReference>
<organism evidence="10 11">
    <name type="scientific">Vigna mungo</name>
    <name type="common">Black gram</name>
    <name type="synonym">Phaseolus mungo</name>
    <dbReference type="NCBI Taxonomy" id="3915"/>
    <lineage>
        <taxon>Eukaryota</taxon>
        <taxon>Viridiplantae</taxon>
        <taxon>Streptophyta</taxon>
        <taxon>Embryophyta</taxon>
        <taxon>Tracheophyta</taxon>
        <taxon>Spermatophyta</taxon>
        <taxon>Magnoliopsida</taxon>
        <taxon>eudicotyledons</taxon>
        <taxon>Gunneridae</taxon>
        <taxon>Pentapetalae</taxon>
        <taxon>rosids</taxon>
        <taxon>fabids</taxon>
        <taxon>Fabales</taxon>
        <taxon>Fabaceae</taxon>
        <taxon>Papilionoideae</taxon>
        <taxon>50 kb inversion clade</taxon>
        <taxon>NPAAA clade</taxon>
        <taxon>indigoferoid/millettioid clade</taxon>
        <taxon>Phaseoleae</taxon>
        <taxon>Vigna</taxon>
    </lineage>
</organism>
<dbReference type="InterPro" id="IPR015944">
    <property type="entry name" value="Gly-tRNA-synth_bsu"/>
</dbReference>
<sequence>KSLHLINPILSPICGRTTRVRAMGILALPLVISLLKPNATTRLRLSHSLLRRRRHFATTVSATTTPHSPSSPSPSPSPSLSRHSSASTHSDNRSVNSRSLTFQQAIQRLQEYWASVGCSIMQCSNTEVGAGTMNPLTYLRVLGPEPWNVAYVEPSIRPDDSRYGENPNRLQRHTQFQVILKPDPGNSQDLFIRSLSALGIDVTAHDIRFVEDNWESPVLGAWGLGWEIWMDGMEITQFTYFQQAGSLQLSPVSVEITYGLERILMLLQGVDHFKKIKYSDGITYGELFLENEKEMSAYYLEHASVDHVQKHFDFFEEEARSLLSSGFAIPAYDQLLKTSHAFNILDSRGFVGVTERARYFGRMRRKSVTLTIPSYYLNSPSSFLLSVTSTVTHSVTERSRSYALLPNIKLGFLMDSSYSCTDSVHFMFFSFILVFSSLARQCAQLWLKTREMLGFPLGFISEPDHFVLPKGVLEAACGKVHDHSRVFVLEIGTEEMPPQDVVDASNQLKYLMLQLLERQRLNHGEVQAFGTPRRLVVVVENLYTKQAEKEVEVRGPPVSKAFDHEGNPTKAIEGFSRRYSVPLDLVFRKVDGKTEYVYARVKESSRYALEENAIAADFFYFYQVLSEDLPATIAKISFPKTMRWNSQVMFSRPIRWILALHGDVVVPFTFAGVTSGNMSCGLRNTSSAVVQVENAESYSVAINNAGIKVSVEDRKKIIFEQSNALAKGVNGQILIPKGLLDEVVNLVEAPFPVLGKFKETFLDLPKDLLTMVMQKHQKYFAVCDGNGQLLPYFVAVANGAIDETTVRKGNEAVLRARYEDAKFFYEMDTRKRFTEFRKQLKNILFHEKLGTMLDKMTRVENMVAELSCILDMSEDVQDIIRDAASLAMSDLSTAVVTEFTSLAGIMGRHYALRDGYSEQVAEALFEITLPRFSGDTLPESDAGIVLAIADRLDSLVGLFSAGCQPSSTNDPFGLRRISYGLVQLLVEKNKNLDFKKALELAAEVQPIKVDPHVIDEVLHFVTRRLEQFLVAKSAYKMEKLSRGDLFPKVVEAYSRPTRIVRGKEVELHEEVDEAAFVTNEERVLWNTFLSVKKSIHPGLDIDDFVETSCQLIQPLEDFFNNVFVMVDDEKIRVNRLTLLKGIADLPKGIADLTVLPGF</sequence>
<dbReference type="EMBL" id="CP144698">
    <property type="protein sequence ID" value="WVZ16115.1"/>
    <property type="molecule type" value="Genomic_DNA"/>
</dbReference>
<dbReference type="SUPFAM" id="SSF109604">
    <property type="entry name" value="HD-domain/PDEase-like"/>
    <property type="match status" value="1"/>
</dbReference>
<dbReference type="Pfam" id="PF02092">
    <property type="entry name" value="tRNA_synt_2f"/>
    <property type="match status" value="1"/>
</dbReference>
<dbReference type="PANTHER" id="PTHR30075">
    <property type="entry name" value="GLYCYL-TRNA SYNTHETASE"/>
    <property type="match status" value="1"/>
</dbReference>
<dbReference type="GO" id="GO:0009570">
    <property type="term" value="C:chloroplast stroma"/>
    <property type="evidence" value="ECO:0007669"/>
    <property type="project" value="TreeGrafter"/>
</dbReference>
<dbReference type="GO" id="GO:0005739">
    <property type="term" value="C:mitochondrion"/>
    <property type="evidence" value="ECO:0007669"/>
    <property type="project" value="TreeGrafter"/>
</dbReference>
<accession>A0AAQ3NUI5</accession>
<evidence type="ECO:0000256" key="4">
    <source>
        <dbReference type="ARBA" id="ARBA00022741"/>
    </source>
</evidence>
<feature type="non-terminal residue" evidence="10">
    <location>
        <position position="1"/>
    </location>
</feature>
<proteinExistence type="inferred from homology"/>
<evidence type="ECO:0000313" key="11">
    <source>
        <dbReference type="Proteomes" id="UP001374535"/>
    </source>
</evidence>
<evidence type="ECO:0000313" key="10">
    <source>
        <dbReference type="EMBL" id="WVZ16115.1"/>
    </source>
</evidence>
<dbReference type="InterPro" id="IPR045864">
    <property type="entry name" value="aa-tRNA-synth_II/BPL/LPL"/>
</dbReference>
<dbReference type="InterPro" id="IPR002310">
    <property type="entry name" value="Gly-tRNA_ligase_asu"/>
</dbReference>
<dbReference type="InterPro" id="IPR006194">
    <property type="entry name" value="Gly-tRNA-synth_heterodimer"/>
</dbReference>
<keyword evidence="6" id="KW-0648">Protein biosynthesis</keyword>
<keyword evidence="5" id="KW-0067">ATP-binding</keyword>
<dbReference type="PRINTS" id="PR01044">
    <property type="entry name" value="TRNASYNTHGA"/>
</dbReference>
<dbReference type="Gene3D" id="1.20.58.180">
    <property type="entry name" value="Class II aaRS and biotin synthetases, domain 2"/>
    <property type="match status" value="1"/>
</dbReference>
<dbReference type="Proteomes" id="UP001374535">
    <property type="component" value="Chromosome 3"/>
</dbReference>
<dbReference type="NCBIfam" id="TIGR00388">
    <property type="entry name" value="glyQ"/>
    <property type="match status" value="1"/>
</dbReference>
<feature type="compositionally biased region" description="Low complexity" evidence="9">
    <location>
        <begin position="58"/>
        <end position="68"/>
    </location>
</feature>
<gene>
    <name evidence="10" type="ORF">V8G54_009097</name>
</gene>
<comment type="similarity">
    <text evidence="1">Belongs to the class-II aminoacyl-tRNA synthetase family.</text>
</comment>
<dbReference type="FunFam" id="3.30.930.10:FF:000006">
    <property type="entry name" value="Glycine--tRNA ligase alpha subunit"/>
    <property type="match status" value="1"/>
</dbReference>
<keyword evidence="4" id="KW-0547">Nucleotide-binding</keyword>
<keyword evidence="11" id="KW-1185">Reference proteome</keyword>
<evidence type="ECO:0000256" key="1">
    <source>
        <dbReference type="ARBA" id="ARBA00008226"/>
    </source>
</evidence>
<dbReference type="GO" id="GO:0005524">
    <property type="term" value="F:ATP binding"/>
    <property type="evidence" value="ECO:0007669"/>
    <property type="project" value="UniProtKB-KW"/>
</dbReference>
<dbReference type="SUPFAM" id="SSF55681">
    <property type="entry name" value="Class II aaRS and biotin synthetases"/>
    <property type="match status" value="1"/>
</dbReference>
<reference evidence="10 11" key="1">
    <citation type="journal article" date="2023" name="Life. Sci Alliance">
        <title>Evolutionary insights into 3D genome organization and epigenetic landscape of Vigna mungo.</title>
        <authorList>
            <person name="Junaid A."/>
            <person name="Singh B."/>
            <person name="Bhatia S."/>
        </authorList>
    </citation>
    <scope>NUCLEOTIDE SEQUENCE [LARGE SCALE GENOMIC DNA]</scope>
    <source>
        <strain evidence="10">Urdbean</strain>
    </source>
</reference>
<evidence type="ECO:0000256" key="6">
    <source>
        <dbReference type="ARBA" id="ARBA00022917"/>
    </source>
</evidence>
<feature type="compositionally biased region" description="Low complexity" evidence="9">
    <location>
        <begin position="78"/>
        <end position="89"/>
    </location>
</feature>
<evidence type="ECO:0000256" key="9">
    <source>
        <dbReference type="SAM" id="MobiDB-lite"/>
    </source>
</evidence>
<dbReference type="HAMAP" id="MF_00254">
    <property type="entry name" value="Gly_tRNA_synth_alpha"/>
    <property type="match status" value="1"/>
</dbReference>
<dbReference type="GO" id="GO:0004820">
    <property type="term" value="F:glycine-tRNA ligase activity"/>
    <property type="evidence" value="ECO:0007669"/>
    <property type="project" value="UniProtKB-EC"/>
</dbReference>
<keyword evidence="3" id="KW-0436">Ligase</keyword>
<dbReference type="HAMAP" id="MF_00255">
    <property type="entry name" value="Gly_tRNA_synth_beta"/>
    <property type="match status" value="1"/>
</dbReference>
<evidence type="ECO:0000256" key="2">
    <source>
        <dbReference type="ARBA" id="ARBA00012829"/>
    </source>
</evidence>
<dbReference type="AlphaFoldDB" id="A0AAQ3NUI5"/>
<dbReference type="Gene3D" id="3.30.930.10">
    <property type="entry name" value="Bira Bifunctional Protein, Domain 2"/>
    <property type="match status" value="1"/>
</dbReference>
<dbReference type="PROSITE" id="PS50861">
    <property type="entry name" value="AA_TRNA_LIGASE_II_GLYAB"/>
    <property type="match status" value="2"/>
</dbReference>
<name>A0AAQ3NUI5_VIGMU</name>
<dbReference type="PANTHER" id="PTHR30075:SF2">
    <property type="entry name" value="GLYCINE--TRNA LIGASE, CHLOROPLASTIC_MITOCHONDRIAL 2"/>
    <property type="match status" value="1"/>
</dbReference>